<dbReference type="EMBL" id="JAHRIQ010083405">
    <property type="protein sequence ID" value="MEQ2248691.1"/>
    <property type="molecule type" value="Genomic_DNA"/>
</dbReference>
<gene>
    <name evidence="1" type="ORF">ILYODFUR_021554</name>
</gene>
<dbReference type="Proteomes" id="UP001482620">
    <property type="component" value="Unassembled WGS sequence"/>
</dbReference>
<proteinExistence type="predicted"/>
<keyword evidence="2" id="KW-1185">Reference proteome</keyword>
<name>A0ABV0UWS5_9TELE</name>
<reference evidence="1 2" key="1">
    <citation type="submission" date="2021-06" db="EMBL/GenBank/DDBJ databases">
        <authorList>
            <person name="Palmer J.M."/>
        </authorList>
    </citation>
    <scope>NUCLEOTIDE SEQUENCE [LARGE SCALE GENOMIC DNA]</scope>
    <source>
        <strain evidence="2">if_2019</strain>
        <tissue evidence="1">Muscle</tissue>
    </source>
</reference>
<comment type="caution">
    <text evidence="1">The sequence shown here is derived from an EMBL/GenBank/DDBJ whole genome shotgun (WGS) entry which is preliminary data.</text>
</comment>
<evidence type="ECO:0000313" key="2">
    <source>
        <dbReference type="Proteomes" id="UP001482620"/>
    </source>
</evidence>
<organism evidence="1 2">
    <name type="scientific">Ilyodon furcidens</name>
    <name type="common">goldbreast splitfin</name>
    <dbReference type="NCBI Taxonomy" id="33524"/>
    <lineage>
        <taxon>Eukaryota</taxon>
        <taxon>Metazoa</taxon>
        <taxon>Chordata</taxon>
        <taxon>Craniata</taxon>
        <taxon>Vertebrata</taxon>
        <taxon>Euteleostomi</taxon>
        <taxon>Actinopterygii</taxon>
        <taxon>Neopterygii</taxon>
        <taxon>Teleostei</taxon>
        <taxon>Neoteleostei</taxon>
        <taxon>Acanthomorphata</taxon>
        <taxon>Ovalentaria</taxon>
        <taxon>Atherinomorphae</taxon>
        <taxon>Cyprinodontiformes</taxon>
        <taxon>Goodeidae</taxon>
        <taxon>Ilyodon</taxon>
    </lineage>
</organism>
<accession>A0ABV0UWS5</accession>
<sequence length="67" mass="7420">MRMKSFSQVILKKTNLSGREVITVLYTADEARPVMIEGWTKQSAAPINGIPAPGCTFTPCSKLRYSE</sequence>
<protein>
    <submittedName>
        <fullName evidence="1">Uncharacterized protein</fullName>
    </submittedName>
</protein>
<evidence type="ECO:0000313" key="1">
    <source>
        <dbReference type="EMBL" id="MEQ2248691.1"/>
    </source>
</evidence>